<dbReference type="GO" id="GO:0034394">
    <property type="term" value="P:protein localization to cell surface"/>
    <property type="evidence" value="ECO:0007669"/>
    <property type="project" value="TreeGrafter"/>
</dbReference>
<feature type="region of interest" description="Disordered" evidence="8">
    <location>
        <begin position="60"/>
        <end position="148"/>
    </location>
</feature>
<dbReference type="Proteomes" id="UP000747542">
    <property type="component" value="Unassembled WGS sequence"/>
</dbReference>
<evidence type="ECO:0000313" key="12">
    <source>
        <dbReference type="Proteomes" id="UP000747542"/>
    </source>
</evidence>
<accession>A0A8J5MRT5</accession>
<feature type="compositionally biased region" description="Basic and acidic residues" evidence="8">
    <location>
        <begin position="434"/>
        <end position="443"/>
    </location>
</feature>
<gene>
    <name evidence="11" type="ORF">Hamer_G014168</name>
</gene>
<evidence type="ECO:0000256" key="3">
    <source>
        <dbReference type="ARBA" id="ARBA00022692"/>
    </source>
</evidence>
<feature type="coiled-coil region" evidence="7">
    <location>
        <begin position="534"/>
        <end position="568"/>
    </location>
</feature>
<comment type="caution">
    <text evidence="11">The sequence shown here is derived from an EMBL/GenBank/DDBJ whole genome shotgun (WGS) entry which is preliminary data.</text>
</comment>
<keyword evidence="6 9" id="KW-0472">Membrane</keyword>
<protein>
    <submittedName>
        <fullName evidence="11">Putative Resistance to inhibitors of cholinesteraseue 3-like</fullName>
    </submittedName>
</protein>
<dbReference type="GO" id="GO:0043005">
    <property type="term" value="C:neuron projection"/>
    <property type="evidence" value="ECO:0007669"/>
    <property type="project" value="TreeGrafter"/>
</dbReference>
<evidence type="ECO:0000256" key="9">
    <source>
        <dbReference type="SAM" id="Phobius"/>
    </source>
</evidence>
<proteinExistence type="inferred from homology"/>
<dbReference type="GO" id="GO:0007271">
    <property type="term" value="P:synaptic transmission, cholinergic"/>
    <property type="evidence" value="ECO:0007669"/>
    <property type="project" value="TreeGrafter"/>
</dbReference>
<evidence type="ECO:0000256" key="6">
    <source>
        <dbReference type="ARBA" id="ARBA00023136"/>
    </source>
</evidence>
<feature type="transmembrane region" description="Helical" evidence="9">
    <location>
        <begin position="160"/>
        <end position="182"/>
    </location>
</feature>
<comment type="subcellular location">
    <subcellularLocation>
        <location evidence="1">Endoplasmic reticulum membrane</location>
    </subcellularLocation>
</comment>
<feature type="domain" description="Resistance to inhibitors of cholinesterase protein 3 N-terminal" evidence="10">
    <location>
        <begin position="121"/>
        <end position="186"/>
    </location>
</feature>
<feature type="compositionally biased region" description="Basic and acidic residues" evidence="8">
    <location>
        <begin position="498"/>
        <end position="530"/>
    </location>
</feature>
<dbReference type="InterPro" id="IPR026160">
    <property type="entry name" value="Ric3"/>
</dbReference>
<keyword evidence="5 9" id="KW-1133">Transmembrane helix</keyword>
<dbReference type="AlphaFoldDB" id="A0A8J5MRT5"/>
<dbReference type="EMBL" id="JAHLQT010028947">
    <property type="protein sequence ID" value="KAG7161603.1"/>
    <property type="molecule type" value="Genomic_DNA"/>
</dbReference>
<evidence type="ECO:0000256" key="4">
    <source>
        <dbReference type="ARBA" id="ARBA00022824"/>
    </source>
</evidence>
<keyword evidence="7" id="KW-0175">Coiled coil</keyword>
<name>A0A8J5MRT5_HOMAM</name>
<evidence type="ECO:0000256" key="8">
    <source>
        <dbReference type="SAM" id="MobiDB-lite"/>
    </source>
</evidence>
<organism evidence="11 12">
    <name type="scientific">Homarus americanus</name>
    <name type="common">American lobster</name>
    <dbReference type="NCBI Taxonomy" id="6706"/>
    <lineage>
        <taxon>Eukaryota</taxon>
        <taxon>Metazoa</taxon>
        <taxon>Ecdysozoa</taxon>
        <taxon>Arthropoda</taxon>
        <taxon>Crustacea</taxon>
        <taxon>Multicrustacea</taxon>
        <taxon>Malacostraca</taxon>
        <taxon>Eumalacostraca</taxon>
        <taxon>Eucarida</taxon>
        <taxon>Decapoda</taxon>
        <taxon>Pleocyemata</taxon>
        <taxon>Astacidea</taxon>
        <taxon>Nephropoidea</taxon>
        <taxon>Nephropidae</taxon>
        <taxon>Homarus</taxon>
    </lineage>
</organism>
<dbReference type="GO" id="GO:0043025">
    <property type="term" value="C:neuronal cell body"/>
    <property type="evidence" value="ECO:0007669"/>
    <property type="project" value="TreeGrafter"/>
</dbReference>
<feature type="compositionally biased region" description="Basic and acidic residues" evidence="8">
    <location>
        <begin position="227"/>
        <end position="241"/>
    </location>
</feature>
<evidence type="ECO:0000256" key="2">
    <source>
        <dbReference type="ARBA" id="ARBA00008538"/>
    </source>
</evidence>
<dbReference type="GO" id="GO:0005789">
    <property type="term" value="C:endoplasmic reticulum membrane"/>
    <property type="evidence" value="ECO:0007669"/>
    <property type="project" value="UniProtKB-SubCell"/>
</dbReference>
<evidence type="ECO:0000259" key="10">
    <source>
        <dbReference type="Pfam" id="PF15361"/>
    </source>
</evidence>
<dbReference type="PANTHER" id="PTHR21723">
    <property type="entry name" value="RESISTANCE TO INHIBITORS OF CHOLINESTERASE PROTEIN 3 RIC3"/>
    <property type="match status" value="1"/>
</dbReference>
<feature type="region of interest" description="Disordered" evidence="8">
    <location>
        <begin position="428"/>
        <end position="530"/>
    </location>
</feature>
<sequence length="592" mass="67084">MLNYCTASSHCSSVKCSTVRGVMVQFFLPKIHRLRRRIKRQMARQRRLLEDAAWQFQEHESGGNHNWGAPGEGVGGPGHTPPPPHPSWYTEEAQVQEEEEGGPGECPADNPTCPTVHGHVHHDHHHLLGHSASPGPMPGVRPPMGGAGGIVPPPQGKGSGAMGIIMPLYTVGIVVFFVYTIMKVGTLVLFKKGQEDDKTPKLKDFGLDPEYRKYVFAEEYLDNTDVSTRDQYRRQQREESRSRKKFQQEQQAETTKIGEWYLPEGFINQSDDESDDEALNLLIGGATVNDSARETYRDRLQKGLYYNTKKNCKPKTKSQFRSQQTLDDSDYSKDEDWFRNMERSQCGGRHGQTTKKQVLKDISPEETFTDEEVDYMLSDEFFQLLQNGLKNYDPGNNMDGEKIEEICQLARDHLFSRKDTGDLLSNHQYSSEEVQSHPDDVKYDTTAGLPCENEPSVDHELSEDPWATSPYSSQHNSSEKSEEDSAPIVSHSGSEEEFQVHDSTDKQVDMRASVEDHPREEQGACKEEPVNVLKEKEDEQLDHLRRRLEETEKAMERLMCQMGSVTDKLTAAKITEVLSQAQAQAKILKVRP</sequence>
<evidence type="ECO:0000256" key="1">
    <source>
        <dbReference type="ARBA" id="ARBA00004586"/>
    </source>
</evidence>
<evidence type="ECO:0000313" key="11">
    <source>
        <dbReference type="EMBL" id="KAG7161603.1"/>
    </source>
</evidence>
<keyword evidence="3 9" id="KW-0812">Transmembrane</keyword>
<feature type="compositionally biased region" description="Basic residues" evidence="8">
    <location>
        <begin position="118"/>
        <end position="128"/>
    </location>
</feature>
<reference evidence="11" key="1">
    <citation type="journal article" date="2021" name="Sci. Adv.">
        <title>The American lobster genome reveals insights on longevity, neural, and immune adaptations.</title>
        <authorList>
            <person name="Polinski J.M."/>
            <person name="Zimin A.V."/>
            <person name="Clark K.F."/>
            <person name="Kohn A.B."/>
            <person name="Sadowski N."/>
            <person name="Timp W."/>
            <person name="Ptitsyn A."/>
            <person name="Khanna P."/>
            <person name="Romanova D.Y."/>
            <person name="Williams P."/>
            <person name="Greenwood S.J."/>
            <person name="Moroz L.L."/>
            <person name="Walt D.R."/>
            <person name="Bodnar A.G."/>
        </authorList>
    </citation>
    <scope>NUCLEOTIDE SEQUENCE</scope>
    <source>
        <strain evidence="11">GMGI-L3</strain>
    </source>
</reference>
<dbReference type="GO" id="GO:0045202">
    <property type="term" value="C:synapse"/>
    <property type="evidence" value="ECO:0007669"/>
    <property type="project" value="GOC"/>
</dbReference>
<dbReference type="Pfam" id="PF15361">
    <property type="entry name" value="RIC3"/>
    <property type="match status" value="1"/>
</dbReference>
<keyword evidence="12" id="KW-1185">Reference proteome</keyword>
<keyword evidence="4" id="KW-0256">Endoplasmic reticulum</keyword>
<evidence type="ECO:0000256" key="7">
    <source>
        <dbReference type="SAM" id="Coils"/>
    </source>
</evidence>
<dbReference type="PANTHER" id="PTHR21723:SF3">
    <property type="entry name" value="PROTEIN RIC-3"/>
    <property type="match status" value="1"/>
</dbReference>
<dbReference type="InterPro" id="IPR032763">
    <property type="entry name" value="RIC3_N"/>
</dbReference>
<evidence type="ECO:0000256" key="5">
    <source>
        <dbReference type="ARBA" id="ARBA00022989"/>
    </source>
</evidence>
<comment type="similarity">
    <text evidence="2">Belongs to the ric-3 family.</text>
</comment>
<feature type="region of interest" description="Disordered" evidence="8">
    <location>
        <begin position="227"/>
        <end position="249"/>
    </location>
</feature>